<comment type="pathway">
    <text evidence="3">Secondary metabolite biosynthesis.</text>
</comment>
<dbReference type="Gene3D" id="1.10.630.10">
    <property type="entry name" value="Cytochrome P450"/>
    <property type="match status" value="1"/>
</dbReference>
<dbReference type="GO" id="GO:0016705">
    <property type="term" value="F:oxidoreductase activity, acting on paired donors, with incorporation or reduction of molecular oxygen"/>
    <property type="evidence" value="ECO:0007669"/>
    <property type="project" value="InterPro"/>
</dbReference>
<evidence type="ECO:0000256" key="3">
    <source>
        <dbReference type="ARBA" id="ARBA00005179"/>
    </source>
</evidence>
<evidence type="ECO:0000256" key="8">
    <source>
        <dbReference type="ARBA" id="ARBA00022989"/>
    </source>
</evidence>
<comment type="cofactor">
    <cofactor evidence="1 13">
        <name>heme</name>
        <dbReference type="ChEBI" id="CHEBI:30413"/>
    </cofactor>
</comment>
<evidence type="ECO:0000256" key="1">
    <source>
        <dbReference type="ARBA" id="ARBA00001971"/>
    </source>
</evidence>
<dbReference type="GO" id="GO:0004497">
    <property type="term" value="F:monooxygenase activity"/>
    <property type="evidence" value="ECO:0007669"/>
    <property type="project" value="UniProtKB-KW"/>
</dbReference>
<evidence type="ECO:0000256" key="10">
    <source>
        <dbReference type="ARBA" id="ARBA00023004"/>
    </source>
</evidence>
<accession>A0A165N4Q3</accession>
<dbReference type="InterPro" id="IPR036396">
    <property type="entry name" value="Cyt_P450_sf"/>
</dbReference>
<feature type="signal peptide" evidence="14">
    <location>
        <begin position="1"/>
        <end position="22"/>
    </location>
</feature>
<keyword evidence="10 13" id="KW-0408">Iron</keyword>
<dbReference type="Proteomes" id="UP000076727">
    <property type="component" value="Unassembled WGS sequence"/>
</dbReference>
<organism evidence="15 16">
    <name type="scientific">Daedalea quercina L-15889</name>
    <dbReference type="NCBI Taxonomy" id="1314783"/>
    <lineage>
        <taxon>Eukaryota</taxon>
        <taxon>Fungi</taxon>
        <taxon>Dikarya</taxon>
        <taxon>Basidiomycota</taxon>
        <taxon>Agaricomycotina</taxon>
        <taxon>Agaricomycetes</taxon>
        <taxon>Polyporales</taxon>
        <taxon>Fomitopsis</taxon>
    </lineage>
</organism>
<dbReference type="PANTHER" id="PTHR46300:SF7">
    <property type="entry name" value="P450, PUTATIVE (EUROFUNG)-RELATED"/>
    <property type="match status" value="1"/>
</dbReference>
<keyword evidence="16" id="KW-1185">Reference proteome</keyword>
<evidence type="ECO:0000256" key="9">
    <source>
        <dbReference type="ARBA" id="ARBA00023002"/>
    </source>
</evidence>
<comment type="subcellular location">
    <subcellularLocation>
        <location evidence="2">Membrane</location>
        <topology evidence="2">Single-pass membrane protein</topology>
    </subcellularLocation>
</comment>
<dbReference type="GO" id="GO:0016020">
    <property type="term" value="C:membrane"/>
    <property type="evidence" value="ECO:0007669"/>
    <property type="project" value="UniProtKB-SubCell"/>
</dbReference>
<gene>
    <name evidence="15" type="ORF">DAEQUDRAFT_452644</name>
</gene>
<keyword evidence="5 13" id="KW-0349">Heme</keyword>
<evidence type="ECO:0000256" key="14">
    <source>
        <dbReference type="SAM" id="SignalP"/>
    </source>
</evidence>
<evidence type="ECO:0000256" key="7">
    <source>
        <dbReference type="ARBA" id="ARBA00022723"/>
    </source>
</evidence>
<sequence length="523" mass="58816">MSFSINVAHFLLGSVLLGFVAALRHRRPSSTPPGPAAWPLVGNLWDLPSSHPWITFAQWSARWGNIMQISLLGQPLVIVGSRQAAVDMLERKTSMYSDRPRSTLGRLVGWVRLTALLPFGPRWRETRRLFTPALGSRASVVAFEPIMNVQISRFLPRIMKSPDQIADQVLRTVAGTTLMILYGYNLHEDDSSFVDIARAAMPEFSAGFMPGAYLVDLLPILQYVPSWIPGMEWKKLAKTWKRDTNAVLDVPYEFTKQEMAKGSKFPSFVSLCLGESPDAEREELVKTAATSLYIGAVDSTTSTVTTFFHVMAKYPEVQKRAQTEIDRVIGHNRLPLLQDRHQLPYVDAIVSEILRWKPAVPLGMPHRLQQDDVHEGFYLREGTIVVANIWQMLRDPDTYSQPEMFNPERFMSSEKHVAEMDPRKIIWGFGRRSCPGTSYVYYQELCLFQALIEPLSGLYLADTCIFLAIAQILATFNITTSEERDICDVDYTTGIISHPGPFECTAAPRSAKAEALINSVGLD</sequence>
<dbReference type="InterPro" id="IPR050364">
    <property type="entry name" value="Cytochrome_P450_fung"/>
</dbReference>
<keyword evidence="12" id="KW-0472">Membrane</keyword>
<dbReference type="GO" id="GO:0005506">
    <property type="term" value="F:iron ion binding"/>
    <property type="evidence" value="ECO:0007669"/>
    <property type="project" value="InterPro"/>
</dbReference>
<keyword evidence="7 13" id="KW-0479">Metal-binding</keyword>
<feature type="binding site" description="axial binding residue" evidence="13">
    <location>
        <position position="434"/>
    </location>
    <ligand>
        <name>heme</name>
        <dbReference type="ChEBI" id="CHEBI:30413"/>
    </ligand>
    <ligandPart>
        <name>Fe</name>
        <dbReference type="ChEBI" id="CHEBI:18248"/>
    </ligandPart>
</feature>
<proteinExistence type="inferred from homology"/>
<evidence type="ECO:0000256" key="12">
    <source>
        <dbReference type="ARBA" id="ARBA00023136"/>
    </source>
</evidence>
<dbReference type="GO" id="GO:0020037">
    <property type="term" value="F:heme binding"/>
    <property type="evidence" value="ECO:0007669"/>
    <property type="project" value="InterPro"/>
</dbReference>
<keyword evidence="6" id="KW-0812">Transmembrane</keyword>
<dbReference type="EMBL" id="KV429088">
    <property type="protein sequence ID" value="KZT66511.1"/>
    <property type="molecule type" value="Genomic_DNA"/>
</dbReference>
<dbReference type="PANTHER" id="PTHR46300">
    <property type="entry name" value="P450, PUTATIVE (EUROFUNG)-RELATED-RELATED"/>
    <property type="match status" value="1"/>
</dbReference>
<name>A0A165N4Q3_9APHY</name>
<keyword evidence="11" id="KW-0503">Monooxygenase</keyword>
<dbReference type="OrthoDB" id="2789670at2759"/>
<dbReference type="PRINTS" id="PR00463">
    <property type="entry name" value="EP450I"/>
</dbReference>
<evidence type="ECO:0000256" key="5">
    <source>
        <dbReference type="ARBA" id="ARBA00022617"/>
    </source>
</evidence>
<dbReference type="Pfam" id="PF00067">
    <property type="entry name" value="p450"/>
    <property type="match status" value="1"/>
</dbReference>
<reference evidence="15 16" key="1">
    <citation type="journal article" date="2016" name="Mol. Biol. Evol.">
        <title>Comparative Genomics of Early-Diverging Mushroom-Forming Fungi Provides Insights into the Origins of Lignocellulose Decay Capabilities.</title>
        <authorList>
            <person name="Nagy L.G."/>
            <person name="Riley R."/>
            <person name="Tritt A."/>
            <person name="Adam C."/>
            <person name="Daum C."/>
            <person name="Floudas D."/>
            <person name="Sun H."/>
            <person name="Yadav J.S."/>
            <person name="Pangilinan J."/>
            <person name="Larsson K.H."/>
            <person name="Matsuura K."/>
            <person name="Barry K."/>
            <person name="Labutti K."/>
            <person name="Kuo R."/>
            <person name="Ohm R.A."/>
            <person name="Bhattacharya S.S."/>
            <person name="Shirouzu T."/>
            <person name="Yoshinaga Y."/>
            <person name="Martin F.M."/>
            <person name="Grigoriev I.V."/>
            <person name="Hibbett D.S."/>
        </authorList>
    </citation>
    <scope>NUCLEOTIDE SEQUENCE [LARGE SCALE GENOMIC DNA]</scope>
    <source>
        <strain evidence="15 16">L-15889</strain>
    </source>
</reference>
<evidence type="ECO:0000256" key="13">
    <source>
        <dbReference type="PIRSR" id="PIRSR602401-1"/>
    </source>
</evidence>
<dbReference type="InterPro" id="IPR001128">
    <property type="entry name" value="Cyt_P450"/>
</dbReference>
<dbReference type="AlphaFoldDB" id="A0A165N4Q3"/>
<evidence type="ECO:0000256" key="2">
    <source>
        <dbReference type="ARBA" id="ARBA00004167"/>
    </source>
</evidence>
<evidence type="ECO:0000313" key="16">
    <source>
        <dbReference type="Proteomes" id="UP000076727"/>
    </source>
</evidence>
<feature type="chain" id="PRO_5007862848" evidence="14">
    <location>
        <begin position="23"/>
        <end position="523"/>
    </location>
</feature>
<dbReference type="CDD" id="cd11065">
    <property type="entry name" value="CYP64-like"/>
    <property type="match status" value="1"/>
</dbReference>
<dbReference type="SUPFAM" id="SSF48264">
    <property type="entry name" value="Cytochrome P450"/>
    <property type="match status" value="1"/>
</dbReference>
<keyword evidence="14" id="KW-0732">Signal</keyword>
<protein>
    <submittedName>
        <fullName evidence="15">Cytochrome P450</fullName>
    </submittedName>
</protein>
<evidence type="ECO:0000256" key="4">
    <source>
        <dbReference type="ARBA" id="ARBA00010617"/>
    </source>
</evidence>
<evidence type="ECO:0000256" key="11">
    <source>
        <dbReference type="ARBA" id="ARBA00023033"/>
    </source>
</evidence>
<evidence type="ECO:0000256" key="6">
    <source>
        <dbReference type="ARBA" id="ARBA00022692"/>
    </source>
</evidence>
<keyword evidence="8" id="KW-1133">Transmembrane helix</keyword>
<evidence type="ECO:0000313" key="15">
    <source>
        <dbReference type="EMBL" id="KZT66511.1"/>
    </source>
</evidence>
<comment type="similarity">
    <text evidence="4">Belongs to the cytochrome P450 family.</text>
</comment>
<dbReference type="STRING" id="1314783.A0A165N4Q3"/>
<keyword evidence="9" id="KW-0560">Oxidoreductase</keyword>
<dbReference type="InterPro" id="IPR002401">
    <property type="entry name" value="Cyt_P450_E_grp-I"/>
</dbReference>